<protein>
    <submittedName>
        <fullName evidence="1">Uncharacterized protein</fullName>
    </submittedName>
</protein>
<proteinExistence type="predicted"/>
<evidence type="ECO:0000313" key="1">
    <source>
        <dbReference type="EMBL" id="TCK20279.1"/>
    </source>
</evidence>
<dbReference type="EMBL" id="SMFZ01000002">
    <property type="protein sequence ID" value="TCK20279.1"/>
    <property type="molecule type" value="Genomic_DNA"/>
</dbReference>
<keyword evidence="2" id="KW-1185">Reference proteome</keyword>
<name>A0A4R1HL18_PSEEN</name>
<reference evidence="1 2" key="1">
    <citation type="submission" date="2019-03" db="EMBL/GenBank/DDBJ databases">
        <title>Sequencing the genomes of 1000 actinobacteria strains.</title>
        <authorList>
            <person name="Klenk H.-P."/>
        </authorList>
    </citation>
    <scope>NUCLEOTIDE SEQUENCE [LARGE SCALE GENOMIC DNA]</scope>
    <source>
        <strain evidence="1 2">DSM 44969</strain>
    </source>
</reference>
<gene>
    <name evidence="1" type="ORF">EV378_4234</name>
</gene>
<sequence length="67" mass="7491">MNVVLTNEIPMDALTALVAERRDRYTTEAESFRLARTAARAMRAARRARRARAGTRLTVAEQVGRCA</sequence>
<comment type="caution">
    <text evidence="1">The sequence shown here is derived from an EMBL/GenBank/DDBJ whole genome shotgun (WGS) entry which is preliminary data.</text>
</comment>
<dbReference type="Proteomes" id="UP000295560">
    <property type="component" value="Unassembled WGS sequence"/>
</dbReference>
<organism evidence="1 2">
    <name type="scientific">Pseudonocardia endophytica</name>
    <dbReference type="NCBI Taxonomy" id="401976"/>
    <lineage>
        <taxon>Bacteria</taxon>
        <taxon>Bacillati</taxon>
        <taxon>Actinomycetota</taxon>
        <taxon>Actinomycetes</taxon>
        <taxon>Pseudonocardiales</taxon>
        <taxon>Pseudonocardiaceae</taxon>
        <taxon>Pseudonocardia</taxon>
    </lineage>
</organism>
<evidence type="ECO:0000313" key="2">
    <source>
        <dbReference type="Proteomes" id="UP000295560"/>
    </source>
</evidence>
<accession>A0A4R1HL18</accession>
<dbReference type="AlphaFoldDB" id="A0A4R1HL18"/>